<feature type="region of interest" description="Disordered" evidence="1">
    <location>
        <begin position="241"/>
        <end position="261"/>
    </location>
</feature>
<name>A0A067PZI3_9AGAM</name>
<dbReference type="InParanoid" id="A0A067PZI3"/>
<dbReference type="Proteomes" id="UP000027265">
    <property type="component" value="Unassembled WGS sequence"/>
</dbReference>
<evidence type="ECO:0000256" key="1">
    <source>
        <dbReference type="SAM" id="MobiDB-lite"/>
    </source>
</evidence>
<dbReference type="GO" id="GO:0004674">
    <property type="term" value="F:protein serine/threonine kinase activity"/>
    <property type="evidence" value="ECO:0007669"/>
    <property type="project" value="TreeGrafter"/>
</dbReference>
<dbReference type="InterPro" id="IPR000719">
    <property type="entry name" value="Prot_kinase_dom"/>
</dbReference>
<dbReference type="EMBL" id="KL197724">
    <property type="protein sequence ID" value="KDQ55756.1"/>
    <property type="molecule type" value="Genomic_DNA"/>
</dbReference>
<dbReference type="PANTHER" id="PTHR44167:SF30">
    <property type="entry name" value="PHOSPHORYLASE KINASE"/>
    <property type="match status" value="1"/>
</dbReference>
<gene>
    <name evidence="3" type="ORF">JAAARDRAFT_180569</name>
</gene>
<proteinExistence type="predicted"/>
<dbReference type="GO" id="GO:0044773">
    <property type="term" value="P:mitotic DNA damage checkpoint signaling"/>
    <property type="evidence" value="ECO:0007669"/>
    <property type="project" value="TreeGrafter"/>
</dbReference>
<dbReference type="Gene3D" id="1.10.510.10">
    <property type="entry name" value="Transferase(Phosphotransferase) domain 1"/>
    <property type="match status" value="1"/>
</dbReference>
<protein>
    <recommendedName>
        <fullName evidence="2">Protein kinase domain-containing protein</fullName>
    </recommendedName>
</protein>
<dbReference type="GO" id="GO:0005524">
    <property type="term" value="F:ATP binding"/>
    <property type="evidence" value="ECO:0007669"/>
    <property type="project" value="InterPro"/>
</dbReference>
<evidence type="ECO:0000313" key="4">
    <source>
        <dbReference type="Proteomes" id="UP000027265"/>
    </source>
</evidence>
<evidence type="ECO:0000313" key="3">
    <source>
        <dbReference type="EMBL" id="KDQ55756.1"/>
    </source>
</evidence>
<dbReference type="HOGENOM" id="CLU_044121_2_1_1"/>
<dbReference type="PANTHER" id="PTHR44167">
    <property type="entry name" value="OVARIAN-SPECIFIC SERINE/THREONINE-PROTEIN KINASE LOK-RELATED"/>
    <property type="match status" value="1"/>
</dbReference>
<reference evidence="4" key="1">
    <citation type="journal article" date="2014" name="Proc. Natl. Acad. Sci. U.S.A.">
        <title>Extensive sampling of basidiomycete genomes demonstrates inadequacy of the white-rot/brown-rot paradigm for wood decay fungi.</title>
        <authorList>
            <person name="Riley R."/>
            <person name="Salamov A.A."/>
            <person name="Brown D.W."/>
            <person name="Nagy L.G."/>
            <person name="Floudas D."/>
            <person name="Held B.W."/>
            <person name="Levasseur A."/>
            <person name="Lombard V."/>
            <person name="Morin E."/>
            <person name="Otillar R."/>
            <person name="Lindquist E.A."/>
            <person name="Sun H."/>
            <person name="LaButti K.M."/>
            <person name="Schmutz J."/>
            <person name="Jabbour D."/>
            <person name="Luo H."/>
            <person name="Baker S.E."/>
            <person name="Pisabarro A.G."/>
            <person name="Walton J.D."/>
            <person name="Blanchette R.A."/>
            <person name="Henrissat B."/>
            <person name="Martin F."/>
            <person name="Cullen D."/>
            <person name="Hibbett D.S."/>
            <person name="Grigoriev I.V."/>
        </authorList>
    </citation>
    <scope>NUCLEOTIDE SEQUENCE [LARGE SCALE GENOMIC DNA]</scope>
    <source>
        <strain evidence="4">MUCL 33604</strain>
    </source>
</reference>
<sequence length="371" mass="43530">MALESTAEAPAVDLGTRLLSYEKFWRDHYTWLQTCGYTLRPRYHPEWVPSWKGTKKNWVFCEDAQDFPLRQIIDATRALNGELVALKKLSKTDHPYEVEICQFFSSAPMANDPQNHCIPIYEVLQVPDDEDLVLLVMPFTRPFWNPRFDTFGEVIAFFQQIFEGLHFMHKNLVAHRDCNSVNIMLDPRPLYPNSFHPVDKGRSRDYKGIAKHFTRTQRPSKYYLIDFGISRRYGPDDDPSDEDIIVGGDKSPPEFDSGKMERTNYKCNPFHTDIYYLGNMIRNNFIQSSKGFDFMEPLVADMRQEDPTKRPTIDEVLGRFAEIRRSLSGWKLRSRVVKNDDSSFVGFFRTLAHWRRRLWFILRRVPAVPLP</sequence>
<feature type="compositionally biased region" description="Basic and acidic residues" evidence="1">
    <location>
        <begin position="251"/>
        <end position="261"/>
    </location>
</feature>
<dbReference type="STRING" id="933084.A0A067PZI3"/>
<dbReference type="PROSITE" id="PS50011">
    <property type="entry name" value="PROTEIN_KINASE_DOM"/>
    <property type="match status" value="1"/>
</dbReference>
<dbReference type="SMART" id="SM00220">
    <property type="entry name" value="S_TKc"/>
    <property type="match status" value="1"/>
</dbReference>
<dbReference type="SUPFAM" id="SSF56112">
    <property type="entry name" value="Protein kinase-like (PK-like)"/>
    <property type="match status" value="1"/>
</dbReference>
<dbReference type="GO" id="GO:0005634">
    <property type="term" value="C:nucleus"/>
    <property type="evidence" value="ECO:0007669"/>
    <property type="project" value="TreeGrafter"/>
</dbReference>
<feature type="domain" description="Protein kinase" evidence="2">
    <location>
        <begin position="1"/>
        <end position="360"/>
    </location>
</feature>
<dbReference type="OrthoDB" id="5987198at2759"/>
<dbReference type="AlphaFoldDB" id="A0A067PZI3"/>
<organism evidence="3 4">
    <name type="scientific">Jaapia argillacea MUCL 33604</name>
    <dbReference type="NCBI Taxonomy" id="933084"/>
    <lineage>
        <taxon>Eukaryota</taxon>
        <taxon>Fungi</taxon>
        <taxon>Dikarya</taxon>
        <taxon>Basidiomycota</taxon>
        <taxon>Agaricomycotina</taxon>
        <taxon>Agaricomycetes</taxon>
        <taxon>Agaricomycetidae</taxon>
        <taxon>Jaapiales</taxon>
        <taxon>Jaapiaceae</taxon>
        <taxon>Jaapia</taxon>
    </lineage>
</organism>
<dbReference type="InterPro" id="IPR011009">
    <property type="entry name" value="Kinase-like_dom_sf"/>
</dbReference>
<keyword evidence="4" id="KW-1185">Reference proteome</keyword>
<evidence type="ECO:0000259" key="2">
    <source>
        <dbReference type="PROSITE" id="PS50011"/>
    </source>
</evidence>
<accession>A0A067PZI3</accession>